<dbReference type="Proteomes" id="UP000008703">
    <property type="component" value="Chromosome"/>
</dbReference>
<evidence type="ECO:0000256" key="9">
    <source>
        <dbReference type="ARBA" id="ARBA00030757"/>
    </source>
</evidence>
<evidence type="ECO:0000256" key="8">
    <source>
        <dbReference type="ARBA" id="ARBA00022691"/>
    </source>
</evidence>
<feature type="region of interest" description="Disordered" evidence="12">
    <location>
        <begin position="79"/>
        <end position="99"/>
    </location>
</feature>
<evidence type="ECO:0000313" key="14">
    <source>
        <dbReference type="Proteomes" id="UP000008703"/>
    </source>
</evidence>
<dbReference type="InterPro" id="IPR029063">
    <property type="entry name" value="SAM-dependent_MTases_sf"/>
</dbReference>
<dbReference type="AlphaFoldDB" id="G2PDJ1"/>
<protein>
    <recommendedName>
        <fullName evidence="4">Protein-L-isoaspartate O-methyltransferase</fullName>
        <ecNumber evidence="3">2.1.1.77</ecNumber>
    </recommendedName>
    <alternativeName>
        <fullName evidence="11">L-isoaspartyl protein carboxyl methyltransferase</fullName>
    </alternativeName>
    <alternativeName>
        <fullName evidence="9">Protein L-isoaspartyl methyltransferase</fullName>
    </alternativeName>
    <alternativeName>
        <fullName evidence="10">Protein-beta-aspartate methyltransferase</fullName>
    </alternativeName>
</protein>
<evidence type="ECO:0000256" key="1">
    <source>
        <dbReference type="ARBA" id="ARBA00004496"/>
    </source>
</evidence>
<evidence type="ECO:0000256" key="12">
    <source>
        <dbReference type="SAM" id="MobiDB-lite"/>
    </source>
</evidence>
<dbReference type="eggNOG" id="COG2518">
    <property type="taxonomic scope" value="Bacteria"/>
</dbReference>
<evidence type="ECO:0000256" key="2">
    <source>
        <dbReference type="ARBA" id="ARBA00005369"/>
    </source>
</evidence>
<dbReference type="PANTHER" id="PTHR11579:SF0">
    <property type="entry name" value="PROTEIN-L-ISOASPARTATE(D-ASPARTATE) O-METHYLTRANSFERASE"/>
    <property type="match status" value="1"/>
</dbReference>
<name>G2PDJ1_STRV4</name>
<dbReference type="HOGENOM" id="CLU_037629_0_1_11"/>
<comment type="similarity">
    <text evidence="2">Belongs to the methyltransferase superfamily. L-isoaspartyl/D-aspartyl protein methyltransferase family.</text>
</comment>
<accession>G2PDJ1</accession>
<dbReference type="RefSeq" id="WP_014055796.1">
    <property type="nucleotide sequence ID" value="NC_015957.1"/>
</dbReference>
<dbReference type="GO" id="GO:0032259">
    <property type="term" value="P:methylation"/>
    <property type="evidence" value="ECO:0007669"/>
    <property type="project" value="UniProtKB-KW"/>
</dbReference>
<dbReference type="PANTHER" id="PTHR11579">
    <property type="entry name" value="PROTEIN-L-ISOASPARTATE O-METHYLTRANSFERASE"/>
    <property type="match status" value="1"/>
</dbReference>
<keyword evidence="14" id="KW-1185">Reference proteome</keyword>
<dbReference type="EC" id="2.1.1.77" evidence="3"/>
<keyword evidence="7" id="KW-0808">Transferase</keyword>
<evidence type="ECO:0000256" key="7">
    <source>
        <dbReference type="ARBA" id="ARBA00022679"/>
    </source>
</evidence>
<evidence type="ECO:0000256" key="4">
    <source>
        <dbReference type="ARBA" id="ARBA00013346"/>
    </source>
</evidence>
<keyword evidence="8" id="KW-0949">S-adenosyl-L-methionine</keyword>
<dbReference type="Pfam" id="PF01135">
    <property type="entry name" value="PCMT"/>
    <property type="match status" value="1"/>
</dbReference>
<evidence type="ECO:0000256" key="6">
    <source>
        <dbReference type="ARBA" id="ARBA00022603"/>
    </source>
</evidence>
<dbReference type="InterPro" id="IPR000682">
    <property type="entry name" value="PCMT"/>
</dbReference>
<sequence>MTFEGIARSGRAALGRVLLDAGVMGQDWAPTFAAVDRAAFLPELMWPFDTRTQGAVAIDKAEDPDAWYAAADSDAPIVTQWNDGEHTGPAPGRASTSSSSMPSVVYALLRDLAVDEGMAVLDVGTGTGETAGALAHRCGGRKVTTVEVDPAVSRHARQRLAAAGLRPEVVLGDGGKGCAGGAPYDRVLATVGLREIPGAWIEQTRPGGVIVAPWGTHYTHADAVARLVVRGDGTASGRFTGPVEFMKLRGQRLSLPPHHAYVPAEGEGGADTSTTGIPEGEFVTPRYAALPFALGLRVRHCVQVVAAPHDGARPMWLYGLTDRSWACVVFREGEAEARVWQAGERRLWDEAEAAYGWWVGHGRPDHTRFGLTVGPGPAGQRVWLDDPADSWSPQSGVCGDALLANSWAAVSGIDPSW</sequence>
<dbReference type="KEGG" id="svl:Strvi_2574"/>
<keyword evidence="5" id="KW-0963">Cytoplasm</keyword>
<comment type="subcellular location">
    <subcellularLocation>
        <location evidence="1">Cytoplasm</location>
    </subcellularLocation>
</comment>
<dbReference type="GO" id="GO:0005737">
    <property type="term" value="C:cytoplasm"/>
    <property type="evidence" value="ECO:0007669"/>
    <property type="project" value="UniProtKB-SubCell"/>
</dbReference>
<evidence type="ECO:0000256" key="11">
    <source>
        <dbReference type="ARBA" id="ARBA00031350"/>
    </source>
</evidence>
<dbReference type="SUPFAM" id="SSF53335">
    <property type="entry name" value="S-adenosyl-L-methionine-dependent methyltransferases"/>
    <property type="match status" value="1"/>
</dbReference>
<reference evidence="13" key="1">
    <citation type="submission" date="2011-08" db="EMBL/GenBank/DDBJ databases">
        <title>Complete sequence of chromosome of Streptomyces violaceusniger Tu 4113.</title>
        <authorList>
            <consortium name="US DOE Joint Genome Institute"/>
            <person name="Lucas S."/>
            <person name="Han J."/>
            <person name="Lapidus A."/>
            <person name="Cheng J.-F."/>
            <person name="Goodwin L."/>
            <person name="Pitluck S."/>
            <person name="Peters L."/>
            <person name="Ivanova N."/>
            <person name="Daligault H."/>
            <person name="Detter J.C."/>
            <person name="Han C."/>
            <person name="Tapia R."/>
            <person name="Land M."/>
            <person name="Hauser L."/>
            <person name="Kyrpides N."/>
            <person name="Ivanova N."/>
            <person name="Pagani I."/>
            <person name="Hagen A."/>
            <person name="Katz L."/>
            <person name="Fiedler H.-P."/>
            <person name="Keasling J."/>
            <person name="Fortman J."/>
            <person name="Woyke T."/>
        </authorList>
    </citation>
    <scope>NUCLEOTIDE SEQUENCE [LARGE SCALE GENOMIC DNA]</scope>
    <source>
        <strain evidence="13">Tu 4113</strain>
    </source>
</reference>
<evidence type="ECO:0000313" key="13">
    <source>
        <dbReference type="EMBL" id="AEM82291.1"/>
    </source>
</evidence>
<evidence type="ECO:0000256" key="10">
    <source>
        <dbReference type="ARBA" id="ARBA00031323"/>
    </source>
</evidence>
<gene>
    <name evidence="13" type="ORF">Strvi_2574</name>
</gene>
<organism evidence="13 14">
    <name type="scientific">Streptomyces violaceusniger (strain Tu 4113)</name>
    <dbReference type="NCBI Taxonomy" id="653045"/>
    <lineage>
        <taxon>Bacteria</taxon>
        <taxon>Bacillati</taxon>
        <taxon>Actinomycetota</taxon>
        <taxon>Actinomycetes</taxon>
        <taxon>Kitasatosporales</taxon>
        <taxon>Streptomycetaceae</taxon>
        <taxon>Streptomyces</taxon>
        <taxon>Streptomyces violaceusniger group</taxon>
    </lineage>
</organism>
<dbReference type="GO" id="GO:0004719">
    <property type="term" value="F:protein-L-isoaspartate (D-aspartate) O-methyltransferase activity"/>
    <property type="evidence" value="ECO:0007669"/>
    <property type="project" value="UniProtKB-EC"/>
</dbReference>
<dbReference type="Gene3D" id="3.40.50.150">
    <property type="entry name" value="Vaccinia Virus protein VP39"/>
    <property type="match status" value="1"/>
</dbReference>
<dbReference type="CDD" id="cd02440">
    <property type="entry name" value="AdoMet_MTases"/>
    <property type="match status" value="1"/>
</dbReference>
<evidence type="ECO:0000256" key="5">
    <source>
        <dbReference type="ARBA" id="ARBA00022490"/>
    </source>
</evidence>
<keyword evidence="6 13" id="KW-0489">Methyltransferase</keyword>
<evidence type="ECO:0000256" key="3">
    <source>
        <dbReference type="ARBA" id="ARBA00011890"/>
    </source>
</evidence>
<proteinExistence type="inferred from homology"/>
<dbReference type="EMBL" id="CP002994">
    <property type="protein sequence ID" value="AEM82291.1"/>
    <property type="molecule type" value="Genomic_DNA"/>
</dbReference>